<accession>A0A0L0W1X3</accession>
<comment type="caution">
    <text evidence="1">The sequence shown here is derived from an EMBL/GenBank/DDBJ whole genome shotgun (WGS) entry which is preliminary data.</text>
</comment>
<proteinExistence type="predicted"/>
<organism evidence="1 2">
    <name type="scientific">Puccinia striiformis f. sp. tritici PST-78</name>
    <dbReference type="NCBI Taxonomy" id="1165861"/>
    <lineage>
        <taxon>Eukaryota</taxon>
        <taxon>Fungi</taxon>
        <taxon>Dikarya</taxon>
        <taxon>Basidiomycota</taxon>
        <taxon>Pucciniomycotina</taxon>
        <taxon>Pucciniomycetes</taxon>
        <taxon>Pucciniales</taxon>
        <taxon>Pucciniaceae</taxon>
        <taxon>Puccinia</taxon>
    </lineage>
</organism>
<reference evidence="2" key="1">
    <citation type="submission" date="2014-03" db="EMBL/GenBank/DDBJ databases">
        <title>The Genome Sequence of Puccinia striiformis f. sp. tritici PST-78.</title>
        <authorList>
            <consortium name="The Broad Institute Genome Sequencing Platform"/>
            <person name="Cuomo C."/>
            <person name="Hulbert S."/>
            <person name="Chen X."/>
            <person name="Walker B."/>
            <person name="Young S.K."/>
            <person name="Zeng Q."/>
            <person name="Gargeya S."/>
            <person name="Fitzgerald M."/>
            <person name="Haas B."/>
            <person name="Abouelleil A."/>
            <person name="Alvarado L."/>
            <person name="Arachchi H.M."/>
            <person name="Berlin A.M."/>
            <person name="Chapman S.B."/>
            <person name="Goldberg J."/>
            <person name="Griggs A."/>
            <person name="Gujja S."/>
            <person name="Hansen M."/>
            <person name="Howarth C."/>
            <person name="Imamovic A."/>
            <person name="Larimer J."/>
            <person name="McCowan C."/>
            <person name="Montmayeur A."/>
            <person name="Murphy C."/>
            <person name="Neiman D."/>
            <person name="Pearson M."/>
            <person name="Priest M."/>
            <person name="Roberts A."/>
            <person name="Saif S."/>
            <person name="Shea T."/>
            <person name="Sisk P."/>
            <person name="Sykes S."/>
            <person name="Wortman J."/>
            <person name="Nusbaum C."/>
            <person name="Birren B."/>
        </authorList>
    </citation>
    <scope>NUCLEOTIDE SEQUENCE [LARGE SCALE GENOMIC DNA]</scope>
    <source>
        <strain evidence="2">race PST-78</strain>
    </source>
</reference>
<name>A0A0L0W1X3_9BASI</name>
<evidence type="ECO:0000313" key="2">
    <source>
        <dbReference type="Proteomes" id="UP000054564"/>
    </source>
</evidence>
<dbReference type="EMBL" id="AJIL01000007">
    <property type="protein sequence ID" value="KNF05501.1"/>
    <property type="molecule type" value="Genomic_DNA"/>
</dbReference>
<sequence>MDYSSSAEHSVSEEAVGAVFPLVDGTGELCEGELVPALGKSDHLSVEYCVYRSTDTISITVPVSYRITVTISVASRVVSTPLGLSIYDTNVVSLKSST</sequence>
<protein>
    <submittedName>
        <fullName evidence="1">Uncharacterized protein</fullName>
    </submittedName>
</protein>
<keyword evidence="2" id="KW-1185">Reference proteome</keyword>
<dbReference type="AlphaFoldDB" id="A0A0L0W1X3"/>
<dbReference type="Proteomes" id="UP000054564">
    <property type="component" value="Unassembled WGS sequence"/>
</dbReference>
<evidence type="ECO:0000313" key="1">
    <source>
        <dbReference type="EMBL" id="KNF05501.1"/>
    </source>
</evidence>
<gene>
    <name evidence="1" type="ORF">PSTG_01313</name>
</gene>